<feature type="region of interest" description="Disordered" evidence="1">
    <location>
        <begin position="70"/>
        <end position="101"/>
    </location>
</feature>
<reference evidence="2" key="1">
    <citation type="submission" date="2020-07" db="EMBL/GenBank/DDBJ databases">
        <title>The High-quality genome of the commercially important snow crab, Chionoecetes opilio.</title>
        <authorList>
            <person name="Jeong J.-H."/>
            <person name="Ryu S."/>
        </authorList>
    </citation>
    <scope>NUCLEOTIDE SEQUENCE</scope>
    <source>
        <strain evidence="2">MADBK_172401_WGS</strain>
        <tissue evidence="2">Digestive gland</tissue>
    </source>
</reference>
<dbReference type="AlphaFoldDB" id="A0A8J5CKV5"/>
<sequence>MGQLAIDLKTTSVRHWGEAWVVIRVWVKAATGLVKEDRVVPANGLVQTGGGASVGCPKLRGCSVKGRLPFATPRSAAPTPPSTPSPPSSPSHKAQGSRRRCRGLVRVPESVPGNLTVLVSWRLSGHSLTVGQGLGLAPAMRGRCSLWGALKVSALEVLNQLPAGEADLHSSVLRC</sequence>
<dbReference type="EMBL" id="JACEEZ010023251">
    <property type="protein sequence ID" value="KAG0711527.1"/>
    <property type="molecule type" value="Genomic_DNA"/>
</dbReference>
<dbReference type="Proteomes" id="UP000770661">
    <property type="component" value="Unassembled WGS sequence"/>
</dbReference>
<evidence type="ECO:0000313" key="3">
    <source>
        <dbReference type="Proteomes" id="UP000770661"/>
    </source>
</evidence>
<proteinExistence type="predicted"/>
<gene>
    <name evidence="2" type="ORF">GWK47_020442</name>
</gene>
<accession>A0A8J5CKV5</accession>
<evidence type="ECO:0000256" key="1">
    <source>
        <dbReference type="SAM" id="MobiDB-lite"/>
    </source>
</evidence>
<name>A0A8J5CKV5_CHIOP</name>
<comment type="caution">
    <text evidence="2">The sequence shown here is derived from an EMBL/GenBank/DDBJ whole genome shotgun (WGS) entry which is preliminary data.</text>
</comment>
<keyword evidence="3" id="KW-1185">Reference proteome</keyword>
<protein>
    <submittedName>
        <fullName evidence="2">Uncharacterized protein</fullName>
    </submittedName>
</protein>
<organism evidence="2 3">
    <name type="scientific">Chionoecetes opilio</name>
    <name type="common">Atlantic snow crab</name>
    <name type="synonym">Cancer opilio</name>
    <dbReference type="NCBI Taxonomy" id="41210"/>
    <lineage>
        <taxon>Eukaryota</taxon>
        <taxon>Metazoa</taxon>
        <taxon>Ecdysozoa</taxon>
        <taxon>Arthropoda</taxon>
        <taxon>Crustacea</taxon>
        <taxon>Multicrustacea</taxon>
        <taxon>Malacostraca</taxon>
        <taxon>Eumalacostraca</taxon>
        <taxon>Eucarida</taxon>
        <taxon>Decapoda</taxon>
        <taxon>Pleocyemata</taxon>
        <taxon>Brachyura</taxon>
        <taxon>Eubrachyura</taxon>
        <taxon>Majoidea</taxon>
        <taxon>Majidae</taxon>
        <taxon>Chionoecetes</taxon>
    </lineage>
</organism>
<feature type="compositionally biased region" description="Pro residues" evidence="1">
    <location>
        <begin position="78"/>
        <end position="89"/>
    </location>
</feature>
<evidence type="ECO:0000313" key="2">
    <source>
        <dbReference type="EMBL" id="KAG0711527.1"/>
    </source>
</evidence>